<evidence type="ECO:0000256" key="1">
    <source>
        <dbReference type="ARBA" id="ARBA00022679"/>
    </source>
</evidence>
<proteinExistence type="predicted"/>
<dbReference type="SMART" id="SM00220">
    <property type="entry name" value="S_TKc"/>
    <property type="match status" value="1"/>
</dbReference>
<dbReference type="InterPro" id="IPR011047">
    <property type="entry name" value="Quinoprotein_ADH-like_sf"/>
</dbReference>
<dbReference type="PANTHER" id="PTHR43289:SF34">
    <property type="entry name" value="SERINE_THREONINE-PROTEIN KINASE YBDM-RELATED"/>
    <property type="match status" value="1"/>
</dbReference>
<evidence type="ECO:0000256" key="4">
    <source>
        <dbReference type="ARBA" id="ARBA00022840"/>
    </source>
</evidence>
<dbReference type="EMBL" id="BAABHS010000023">
    <property type="protein sequence ID" value="GAA4980960.1"/>
    <property type="molecule type" value="Genomic_DNA"/>
</dbReference>
<dbReference type="Gene3D" id="2.40.128.630">
    <property type="match status" value="1"/>
</dbReference>
<evidence type="ECO:0000259" key="7">
    <source>
        <dbReference type="PROSITE" id="PS50011"/>
    </source>
</evidence>
<dbReference type="InterPro" id="IPR018391">
    <property type="entry name" value="PQQ_b-propeller_rpt"/>
</dbReference>
<comment type="caution">
    <text evidence="8">The sequence shown here is derived from an EMBL/GenBank/DDBJ whole genome shotgun (WGS) entry which is preliminary data.</text>
</comment>
<evidence type="ECO:0000313" key="8">
    <source>
        <dbReference type="EMBL" id="GAA4980960.1"/>
    </source>
</evidence>
<dbReference type="PROSITE" id="PS50011">
    <property type="entry name" value="PROTEIN_KINASE_DOM"/>
    <property type="match status" value="1"/>
</dbReference>
<feature type="region of interest" description="Disordered" evidence="6">
    <location>
        <begin position="344"/>
        <end position="407"/>
    </location>
</feature>
<evidence type="ECO:0000256" key="5">
    <source>
        <dbReference type="PROSITE-ProRule" id="PRU10141"/>
    </source>
</evidence>
<keyword evidence="3" id="KW-0418">Kinase</keyword>
<feature type="compositionally biased region" description="Low complexity" evidence="6">
    <location>
        <begin position="344"/>
        <end position="354"/>
    </location>
</feature>
<dbReference type="InterPro" id="IPR011009">
    <property type="entry name" value="Kinase-like_dom_sf"/>
</dbReference>
<dbReference type="Gene3D" id="1.10.510.10">
    <property type="entry name" value="Transferase(Phosphotransferase) domain 1"/>
    <property type="match status" value="1"/>
</dbReference>
<accession>A0ABP9HWV9</accession>
<gene>
    <name evidence="8" type="ORF">GCM10023205_57610</name>
</gene>
<dbReference type="PROSITE" id="PS00107">
    <property type="entry name" value="PROTEIN_KINASE_ATP"/>
    <property type="match status" value="1"/>
</dbReference>
<dbReference type="SUPFAM" id="SSF56112">
    <property type="entry name" value="Protein kinase-like (PK-like)"/>
    <property type="match status" value="1"/>
</dbReference>
<dbReference type="InterPro" id="IPR002372">
    <property type="entry name" value="PQQ_rpt_dom"/>
</dbReference>
<dbReference type="CDD" id="cd14014">
    <property type="entry name" value="STKc_PknB_like"/>
    <property type="match status" value="1"/>
</dbReference>
<keyword evidence="9" id="KW-1185">Reference proteome</keyword>
<dbReference type="PROSITE" id="PS00108">
    <property type="entry name" value="PROTEIN_KINASE_ST"/>
    <property type="match status" value="1"/>
</dbReference>
<dbReference type="InterPro" id="IPR008271">
    <property type="entry name" value="Ser/Thr_kinase_AS"/>
</dbReference>
<feature type="compositionally biased region" description="Polar residues" evidence="6">
    <location>
        <begin position="364"/>
        <end position="374"/>
    </location>
</feature>
<dbReference type="PANTHER" id="PTHR43289">
    <property type="entry name" value="MITOGEN-ACTIVATED PROTEIN KINASE KINASE KINASE 20-RELATED"/>
    <property type="match status" value="1"/>
</dbReference>
<dbReference type="Pfam" id="PF13360">
    <property type="entry name" value="PQQ_2"/>
    <property type="match status" value="1"/>
</dbReference>
<dbReference type="InterPro" id="IPR017441">
    <property type="entry name" value="Protein_kinase_ATP_BS"/>
</dbReference>
<keyword evidence="4 5" id="KW-0067">ATP-binding</keyword>
<feature type="binding site" evidence="5">
    <location>
        <position position="46"/>
    </location>
    <ligand>
        <name>ATP</name>
        <dbReference type="ChEBI" id="CHEBI:30616"/>
    </ligand>
</feature>
<dbReference type="InterPro" id="IPR015943">
    <property type="entry name" value="WD40/YVTN_repeat-like_dom_sf"/>
</dbReference>
<evidence type="ECO:0000313" key="9">
    <source>
        <dbReference type="Proteomes" id="UP001500466"/>
    </source>
</evidence>
<dbReference type="Proteomes" id="UP001500466">
    <property type="component" value="Unassembled WGS sequence"/>
</dbReference>
<dbReference type="RefSeq" id="WP_345678637.1">
    <property type="nucleotide sequence ID" value="NZ_BAABHS010000023.1"/>
</dbReference>
<keyword evidence="2 5" id="KW-0547">Nucleotide-binding</keyword>
<sequence>MIAPLDGAGPTRVGDFDLLCRIGAGGFGEVYLGRSRTWAGQLAAVKIAHPDIVRNEGFRQRFTNEVRAMGTVVGDGVPRLLDADSEAEKPWLATEFLRAPALQDLVGEGGPLPPEVVWRIAEQASAAIVRMHELGVYHRDIKPSNVLIGRDRAWLIDFGLVRLVGDPRLTRTGDRIGSLQYMSPEHVAGLAQAAGPSDVFALGGTLLYALTGHPPYDGASIVTVLRKISSEAPDTSGLPDGDLAGLIRRCLVRHPDGRPTAVWVNSVARRHVGRAADVGSMRLPGDPVPLWRTLPPEHRRLMRDYDRRIEEASGGAVPRFDGEPTAVVGAALAVDEEMALGVGPLGAPAPGSSVDSGIPVDPGSSVNPGSSVRPGSSVDPGGFAGPRPADGRSVPPRTGGPRPDWEWRGRDWIRCPPVLSAGVVAIAHCQGRVVGLDAENGRERWELPAESGDLVLPGAMAVVSGRLVVGTGRGRLRIVHASSGKREHDLWVGPTVGSAGTGVAVHGVCVTGADTVLATMANGDLVSARLDAMAARTAREAVGPVRRPAVCGTSVVTAGIDGCVRTWEFGTGIAKCRAKWRLDGAILGGPLAVGQAVVCGTAAGTLWLVEPPGGTARVLARLGTAICGDPAVSGDGLVVAGTSGGDVVAVHASGVKGWRESLGEPVVAVAADEQWVYAALRGGSVHVLGRDDGARVHTIRTPAACVPAAAGREGERRLYTAGLDGAVRRYTIP</sequence>
<evidence type="ECO:0000256" key="3">
    <source>
        <dbReference type="ARBA" id="ARBA00022777"/>
    </source>
</evidence>
<evidence type="ECO:0000256" key="2">
    <source>
        <dbReference type="ARBA" id="ARBA00022741"/>
    </source>
</evidence>
<protein>
    <recommendedName>
        <fullName evidence="7">Protein kinase domain-containing protein</fullName>
    </recommendedName>
</protein>
<dbReference type="InterPro" id="IPR000719">
    <property type="entry name" value="Prot_kinase_dom"/>
</dbReference>
<organism evidence="8 9">
    <name type="scientific">Yinghuangia aomiensis</name>
    <dbReference type="NCBI Taxonomy" id="676205"/>
    <lineage>
        <taxon>Bacteria</taxon>
        <taxon>Bacillati</taxon>
        <taxon>Actinomycetota</taxon>
        <taxon>Actinomycetes</taxon>
        <taxon>Kitasatosporales</taxon>
        <taxon>Streptomycetaceae</taxon>
        <taxon>Yinghuangia</taxon>
    </lineage>
</organism>
<dbReference type="SMART" id="SM00564">
    <property type="entry name" value="PQQ"/>
    <property type="match status" value="4"/>
</dbReference>
<dbReference type="SUPFAM" id="SSF50998">
    <property type="entry name" value="Quinoprotein alcohol dehydrogenase-like"/>
    <property type="match status" value="1"/>
</dbReference>
<keyword evidence="1" id="KW-0808">Transferase</keyword>
<reference evidence="9" key="1">
    <citation type="journal article" date="2019" name="Int. J. Syst. Evol. Microbiol.">
        <title>The Global Catalogue of Microorganisms (GCM) 10K type strain sequencing project: providing services to taxonomists for standard genome sequencing and annotation.</title>
        <authorList>
            <consortium name="The Broad Institute Genomics Platform"/>
            <consortium name="The Broad Institute Genome Sequencing Center for Infectious Disease"/>
            <person name="Wu L."/>
            <person name="Ma J."/>
        </authorList>
    </citation>
    <scope>NUCLEOTIDE SEQUENCE [LARGE SCALE GENOMIC DNA]</scope>
    <source>
        <strain evidence="9">JCM 17986</strain>
    </source>
</reference>
<dbReference type="Pfam" id="PF00069">
    <property type="entry name" value="Pkinase"/>
    <property type="match status" value="1"/>
</dbReference>
<feature type="domain" description="Protein kinase" evidence="7">
    <location>
        <begin position="16"/>
        <end position="274"/>
    </location>
</feature>
<dbReference type="Gene3D" id="3.30.200.20">
    <property type="entry name" value="Phosphorylase Kinase, domain 1"/>
    <property type="match status" value="1"/>
</dbReference>
<dbReference type="Gene3D" id="2.130.10.10">
    <property type="entry name" value="YVTN repeat-like/Quinoprotein amine dehydrogenase"/>
    <property type="match status" value="1"/>
</dbReference>
<evidence type="ECO:0000256" key="6">
    <source>
        <dbReference type="SAM" id="MobiDB-lite"/>
    </source>
</evidence>
<name>A0ABP9HWV9_9ACTN</name>